<name>A0AAV1LU55_9NEOP</name>
<comment type="caution">
    <text evidence="2">The sequence shown here is derived from an EMBL/GenBank/DDBJ whole genome shotgun (WGS) entry which is preliminary data.</text>
</comment>
<feature type="compositionally biased region" description="Low complexity" evidence="1">
    <location>
        <begin position="158"/>
        <end position="169"/>
    </location>
</feature>
<dbReference type="EMBL" id="CAVLGL010000095">
    <property type="protein sequence ID" value="CAK1597697.1"/>
    <property type="molecule type" value="Genomic_DNA"/>
</dbReference>
<gene>
    <name evidence="2" type="ORF">PARMNEM_LOCUS16848</name>
</gene>
<feature type="compositionally biased region" description="Basic and acidic residues" evidence="1">
    <location>
        <begin position="38"/>
        <end position="47"/>
    </location>
</feature>
<reference evidence="2 3" key="1">
    <citation type="submission" date="2023-11" db="EMBL/GenBank/DDBJ databases">
        <authorList>
            <person name="Hedman E."/>
            <person name="Englund M."/>
            <person name="Stromberg M."/>
            <person name="Nyberg Akerstrom W."/>
            <person name="Nylinder S."/>
            <person name="Jareborg N."/>
            <person name="Kallberg Y."/>
            <person name="Kronander E."/>
        </authorList>
    </citation>
    <scope>NUCLEOTIDE SEQUENCE [LARGE SCALE GENOMIC DNA]</scope>
</reference>
<keyword evidence="3" id="KW-1185">Reference proteome</keyword>
<evidence type="ECO:0000313" key="3">
    <source>
        <dbReference type="Proteomes" id="UP001314205"/>
    </source>
</evidence>
<accession>A0AAV1LU55</accession>
<feature type="compositionally biased region" description="Low complexity" evidence="1">
    <location>
        <begin position="86"/>
        <end position="103"/>
    </location>
</feature>
<protein>
    <submittedName>
        <fullName evidence="2">Uncharacterized protein</fullName>
    </submittedName>
</protein>
<dbReference type="Proteomes" id="UP001314205">
    <property type="component" value="Unassembled WGS sequence"/>
</dbReference>
<evidence type="ECO:0000313" key="2">
    <source>
        <dbReference type="EMBL" id="CAK1597697.1"/>
    </source>
</evidence>
<proteinExistence type="predicted"/>
<dbReference type="AlphaFoldDB" id="A0AAV1LU55"/>
<feature type="region of interest" description="Disordered" evidence="1">
    <location>
        <begin position="23"/>
        <end position="183"/>
    </location>
</feature>
<evidence type="ECO:0000256" key="1">
    <source>
        <dbReference type="SAM" id="MobiDB-lite"/>
    </source>
</evidence>
<sequence>MSNLLDVQSEMLRFLAERFPDVNPGELMLTPLSPEPSPAREDSDMEHSGAMTPVEEGSKVTMPARRTGSDARIVARPPAPSPSPTPSQSQSRASSRAPSRAASEGSFDSAASSGEDTEVERRPEGAASSSGDEGFTLVEGRKRRRPAKKADSSRPAKKVASASPSVASPTQGGKPPVNKGVSAKADLTTYLTIYF</sequence>
<organism evidence="2 3">
    <name type="scientific">Parnassius mnemosyne</name>
    <name type="common">clouded apollo</name>
    <dbReference type="NCBI Taxonomy" id="213953"/>
    <lineage>
        <taxon>Eukaryota</taxon>
        <taxon>Metazoa</taxon>
        <taxon>Ecdysozoa</taxon>
        <taxon>Arthropoda</taxon>
        <taxon>Hexapoda</taxon>
        <taxon>Insecta</taxon>
        <taxon>Pterygota</taxon>
        <taxon>Neoptera</taxon>
        <taxon>Endopterygota</taxon>
        <taxon>Lepidoptera</taxon>
        <taxon>Glossata</taxon>
        <taxon>Ditrysia</taxon>
        <taxon>Papilionoidea</taxon>
        <taxon>Papilionidae</taxon>
        <taxon>Parnassiinae</taxon>
        <taxon>Parnassini</taxon>
        <taxon>Parnassius</taxon>
        <taxon>Driopa</taxon>
    </lineage>
</organism>